<feature type="compositionally biased region" description="Polar residues" evidence="2">
    <location>
        <begin position="82"/>
        <end position="99"/>
    </location>
</feature>
<evidence type="ECO:0000256" key="1">
    <source>
        <dbReference type="ARBA" id="ARBA00022729"/>
    </source>
</evidence>
<sequence>MTCRLTRSFALMTCISLYGVVDARADTIDKSHGEQITISSAGPQTYDHDSQTITFLDRARAVRGDATIDADQLIGFLRKKTTPQSAQNQSGNAPQTSAANGDDAMGGSMELYRMEAIGHVHIYSPTDQAWGDKALYDVDQATLVMTGKNLKMTTPTTVMTARDVIEYHTTNKMSVGRGDATVTTNDGKRIRADILVAFGKPDTPEAARHKTAPQPEGQSDAKAGKLDRAYAWGNVIIRTPTETATGDRGVYVFDTELARLIGSVHVTSGQNQNNGQSAIVNVKTGVAIMNPAPGQRIEGLVIPNQTNSTRSGPTK</sequence>
<evidence type="ECO:0000313" key="5">
    <source>
        <dbReference type="Proteomes" id="UP001312908"/>
    </source>
</evidence>
<accession>A0ABU7U1N9</accession>
<dbReference type="PANTHER" id="PTHR36504:SF1">
    <property type="entry name" value="LIPOPOLYSACCHARIDE EXPORT SYSTEM PROTEIN LPTA"/>
    <property type="match status" value="1"/>
</dbReference>
<dbReference type="InterPro" id="IPR005653">
    <property type="entry name" value="OstA-like_N"/>
</dbReference>
<feature type="region of interest" description="Disordered" evidence="2">
    <location>
        <begin position="202"/>
        <end position="222"/>
    </location>
</feature>
<organism evidence="4 5">
    <name type="scientific">Sorlinia euscelidii</name>
    <dbReference type="NCBI Taxonomy" id="3081148"/>
    <lineage>
        <taxon>Bacteria</taxon>
        <taxon>Pseudomonadati</taxon>
        <taxon>Pseudomonadota</taxon>
        <taxon>Alphaproteobacteria</taxon>
        <taxon>Acetobacterales</taxon>
        <taxon>Acetobacteraceae</taxon>
        <taxon>Sorlinia</taxon>
    </lineage>
</organism>
<keyword evidence="1" id="KW-0732">Signal</keyword>
<dbReference type="Proteomes" id="UP001312908">
    <property type="component" value="Unassembled WGS sequence"/>
</dbReference>
<evidence type="ECO:0000259" key="3">
    <source>
        <dbReference type="Pfam" id="PF03968"/>
    </source>
</evidence>
<dbReference type="RefSeq" id="WP_394819642.1">
    <property type="nucleotide sequence ID" value="NZ_JAWJZY010000002.1"/>
</dbReference>
<reference evidence="4 5" key="1">
    <citation type="submission" date="2023-10" db="EMBL/GenBank/DDBJ databases">
        <title>Sorlinia euscelidii gen. nov., sp. nov., an acetic acid bacteria isolated from the gut of Euscelidius variegatus emitter.</title>
        <authorList>
            <person name="Michoud G."/>
            <person name="Marasco R."/>
            <person name="Seferji K."/>
            <person name="Gonella E."/>
            <person name="Garuglieri E."/>
            <person name="Alma A."/>
            <person name="Mapelli F."/>
            <person name="Borin S."/>
            <person name="Daffonchio D."/>
            <person name="Crotti E."/>
        </authorList>
    </citation>
    <scope>NUCLEOTIDE SEQUENCE [LARGE SCALE GENOMIC DNA]</scope>
    <source>
        <strain evidence="4 5">EV16P</strain>
    </source>
</reference>
<comment type="caution">
    <text evidence="4">The sequence shown here is derived from an EMBL/GenBank/DDBJ whole genome shotgun (WGS) entry which is preliminary data.</text>
</comment>
<gene>
    <name evidence="4" type="ORF">DOFOFD_07025</name>
</gene>
<name>A0ABU7U1N9_9PROT</name>
<dbReference type="EMBL" id="JAWJZY010000002">
    <property type="protein sequence ID" value="MEE8658762.1"/>
    <property type="molecule type" value="Genomic_DNA"/>
</dbReference>
<dbReference type="Gene3D" id="2.60.450.10">
    <property type="entry name" value="Lipopolysaccharide (LPS) transport protein A like domain"/>
    <property type="match status" value="1"/>
</dbReference>
<evidence type="ECO:0000313" key="4">
    <source>
        <dbReference type="EMBL" id="MEE8658762.1"/>
    </source>
</evidence>
<keyword evidence="5" id="KW-1185">Reference proteome</keyword>
<dbReference type="InterPro" id="IPR052037">
    <property type="entry name" value="LPS_export_LptA"/>
</dbReference>
<evidence type="ECO:0000256" key="2">
    <source>
        <dbReference type="SAM" id="MobiDB-lite"/>
    </source>
</evidence>
<proteinExistence type="predicted"/>
<protein>
    <submittedName>
        <fullName evidence="4">OstA-like-N domain-containing protein</fullName>
    </submittedName>
</protein>
<dbReference type="Pfam" id="PF03968">
    <property type="entry name" value="LptD_N"/>
    <property type="match status" value="1"/>
</dbReference>
<feature type="region of interest" description="Disordered" evidence="2">
    <location>
        <begin position="80"/>
        <end position="104"/>
    </location>
</feature>
<dbReference type="PANTHER" id="PTHR36504">
    <property type="entry name" value="LIPOPOLYSACCHARIDE EXPORT SYSTEM PROTEIN LPTA"/>
    <property type="match status" value="1"/>
</dbReference>
<feature type="domain" description="Organic solvent tolerance-like N-terminal" evidence="3">
    <location>
        <begin position="43"/>
        <end position="170"/>
    </location>
</feature>